<dbReference type="AlphaFoldDB" id="A0AA88GH08"/>
<evidence type="ECO:0000259" key="5">
    <source>
        <dbReference type="PROSITE" id="PS51387"/>
    </source>
</evidence>
<evidence type="ECO:0000313" key="7">
    <source>
        <dbReference type="Proteomes" id="UP000816034"/>
    </source>
</evidence>
<dbReference type="GO" id="GO:0071949">
    <property type="term" value="F:FAD binding"/>
    <property type="evidence" value="ECO:0007669"/>
    <property type="project" value="InterPro"/>
</dbReference>
<dbReference type="GO" id="GO:0003885">
    <property type="term" value="F:D-arabinono-1,4-lactone oxidase activity"/>
    <property type="evidence" value="ECO:0007669"/>
    <property type="project" value="InterPro"/>
</dbReference>
<dbReference type="InterPro" id="IPR016164">
    <property type="entry name" value="FAD-linked_Oxase-like_C"/>
</dbReference>
<keyword evidence="7" id="KW-1185">Reference proteome</keyword>
<organism evidence="6 7">
    <name type="scientific">Naegleria lovaniensis</name>
    <name type="common">Amoeba</name>
    <dbReference type="NCBI Taxonomy" id="51637"/>
    <lineage>
        <taxon>Eukaryota</taxon>
        <taxon>Discoba</taxon>
        <taxon>Heterolobosea</taxon>
        <taxon>Tetramitia</taxon>
        <taxon>Eutetramitia</taxon>
        <taxon>Vahlkampfiidae</taxon>
        <taxon>Naegleria</taxon>
    </lineage>
</organism>
<dbReference type="SUPFAM" id="SSF53335">
    <property type="entry name" value="S-adenosyl-L-methionine-dependent methyltransferases"/>
    <property type="match status" value="1"/>
</dbReference>
<dbReference type="RefSeq" id="XP_044545640.1">
    <property type="nucleotide sequence ID" value="XM_044698607.1"/>
</dbReference>
<dbReference type="SUPFAM" id="SSF56176">
    <property type="entry name" value="FAD-binding/transporter-associated domain-like"/>
    <property type="match status" value="1"/>
</dbReference>
<dbReference type="InterPro" id="IPR007173">
    <property type="entry name" value="ALO_C"/>
</dbReference>
<dbReference type="GO" id="GO:0008757">
    <property type="term" value="F:S-adenosylmethionine-dependent methyltransferase activity"/>
    <property type="evidence" value="ECO:0007669"/>
    <property type="project" value="InterPro"/>
</dbReference>
<dbReference type="GeneID" id="68100975"/>
<dbReference type="InterPro" id="IPR036318">
    <property type="entry name" value="FAD-bd_PCMH-like_sf"/>
</dbReference>
<protein>
    <recommendedName>
        <fullName evidence="5">FAD-binding PCMH-type domain-containing protein</fullName>
    </recommendedName>
</protein>
<keyword evidence="3" id="KW-0560">Oxidoreductase</keyword>
<dbReference type="InterPro" id="IPR006094">
    <property type="entry name" value="Oxid_FAD_bind_N"/>
</dbReference>
<dbReference type="Pfam" id="PF01565">
    <property type="entry name" value="FAD_binding_4"/>
    <property type="match status" value="1"/>
</dbReference>
<dbReference type="SUPFAM" id="SSF55103">
    <property type="entry name" value="FAD-linked oxidases, C-terminal domain"/>
    <property type="match status" value="1"/>
</dbReference>
<dbReference type="InterPro" id="IPR013216">
    <property type="entry name" value="Methyltransf_11"/>
</dbReference>
<dbReference type="PROSITE" id="PS51387">
    <property type="entry name" value="FAD_PCMH"/>
    <property type="match status" value="1"/>
</dbReference>
<gene>
    <name evidence="6" type="ORF">C9374_008521</name>
</gene>
<dbReference type="PANTHER" id="PTHR43762:SF1">
    <property type="entry name" value="D-ARABINONO-1,4-LACTONE OXIDASE"/>
    <property type="match status" value="1"/>
</dbReference>
<feature type="region of interest" description="Disordered" evidence="4">
    <location>
        <begin position="564"/>
        <end position="594"/>
    </location>
</feature>
<dbReference type="InterPro" id="IPR010031">
    <property type="entry name" value="FAD_lactone_oxidase-like"/>
</dbReference>
<dbReference type="Pfam" id="PF08241">
    <property type="entry name" value="Methyltransf_11"/>
    <property type="match status" value="1"/>
</dbReference>
<sequence length="1193" mass="137698">MKCFSKILIGTVHKNTKAHLPRHGTHFVPSLASSAYSLKRFHFCNLNNNQSSSNTSIHTTNTQALDSSKTCPNLLKRIHWVNDVGGMNRTRVQHIHYPLDEWDIQNVVKIANLEKSSICIRGQNQTMGGQTLFPNAHRIDMERMNRILELDLDNETVTVQTGLTWDELMHFLDQFGYSPAILQSYVTFSVGGSISVDIHGITSHQSISSSILELHLVDSQGNFVKCNVQCNPELFQMAIGGFGLFGVIYVAKLKIVPNTKIDMKLNRFTEPEKFHNYYLETLEKENNSIQLARVNLVNGNIDFYEFPKIGNEKMSGCLNGPPREMSLLSQVIYKWVGDTRLFRNLRFNFLEKWLKHPLDWKAQSDRNSLLYESVKPVSSLFSPFVELNKTHVLQEYFIPKQHFLEWYPFMMKEIKQFCKLSKHSSLLNVTIRFVKKRNSHPSDLNLPILTYAKQDVYSFVFYYRADKNVEADHELETFHHVLSNKAAEFGGSFYLPYRHHYTLPQLLKSYPEFEQFVAMKKALDPNPVFNNLWFSNYSTLLEQFKARHGSVDCNVIPIPPNIVSDNPVSENLQPSHESGNPSNQNTKEPTHYSKLNRNKISERGLYDFLRYIFPVVNAQQLFDLVKGELDKNHINSSATSTTTTTNDRHIYELIQKHFRQGIISNISILFNAVKYNMSVLNKEMKHQLHDLLSSIGKRNEPFHGCMTLGDCGRFVKMMRREFHISGPIYICNDQERASDRIERSSMFPVGQFVSYPNMSQIPSQSLDLVTCFIGLHHYKDSELDEYMKHVNRVLRPGGIFILREHDAYNTNVDSMAHVAHNTFNALMGFSYEENSREFRHFRSMKEWNTICERYGLKQAGKYCIQKFDPTLDLMTCYVKCEQSSMHSESASATCHVTTTTVAASAKDSFQHSSNEIPNGLIQNPSSYLRSHSLTDYTIPEWFAVELVQKLGSFLNHTPWYDYPFLHVILQFWKLFYQAVKRVAKRDGLISALWNGYNVMNFVIGLVSTFLLSQMFVLSMIPKIVGRFSSNSTANLTHIQAVLRVRNSMNVNKPCELPNSVRILNSMVSNNNNYSKVQIEREGLRDESFEYYQVDVPRFLPFTTCMKELSRQFDVQVIEIAGQTSVNIKIVSAKKDLQIEEGIEAILIEKYQIVPNARDEDYVHIFSVVTRDLLKLLQQLEKDESIRHVQIHDF</sequence>
<dbReference type="EMBL" id="PYSW02000034">
    <property type="protein sequence ID" value="KAG2378378.1"/>
    <property type="molecule type" value="Genomic_DNA"/>
</dbReference>
<name>A0AA88GH08_NAELO</name>
<dbReference type="Gene3D" id="3.30.465.10">
    <property type="match status" value="1"/>
</dbReference>
<comment type="caution">
    <text evidence="6">The sequence shown here is derived from an EMBL/GenBank/DDBJ whole genome shotgun (WGS) entry which is preliminary data.</text>
</comment>
<keyword evidence="2" id="KW-0274">FAD</keyword>
<feature type="compositionally biased region" description="Polar residues" evidence="4">
    <location>
        <begin position="564"/>
        <end position="587"/>
    </location>
</feature>
<evidence type="ECO:0000313" key="6">
    <source>
        <dbReference type="EMBL" id="KAG2378378.1"/>
    </source>
</evidence>
<dbReference type="Proteomes" id="UP000816034">
    <property type="component" value="Unassembled WGS sequence"/>
</dbReference>
<dbReference type="InterPro" id="IPR029063">
    <property type="entry name" value="SAM-dependent_MTases_sf"/>
</dbReference>
<evidence type="ECO:0000256" key="2">
    <source>
        <dbReference type="ARBA" id="ARBA00022827"/>
    </source>
</evidence>
<keyword evidence="1" id="KW-0285">Flavoprotein</keyword>
<evidence type="ECO:0000256" key="3">
    <source>
        <dbReference type="ARBA" id="ARBA00023002"/>
    </source>
</evidence>
<evidence type="ECO:0000256" key="1">
    <source>
        <dbReference type="ARBA" id="ARBA00022630"/>
    </source>
</evidence>
<dbReference type="Gene3D" id="3.40.50.150">
    <property type="entry name" value="Vaccinia Virus protein VP39"/>
    <property type="match status" value="1"/>
</dbReference>
<accession>A0AA88GH08</accession>
<proteinExistence type="predicted"/>
<reference evidence="6 7" key="1">
    <citation type="journal article" date="2018" name="BMC Genomics">
        <title>The genome of Naegleria lovaniensis, the basis for a comparative approach to unravel pathogenicity factors of the human pathogenic amoeba N. fowleri.</title>
        <authorList>
            <person name="Liechti N."/>
            <person name="Schurch N."/>
            <person name="Bruggmann R."/>
            <person name="Wittwer M."/>
        </authorList>
    </citation>
    <scope>NUCLEOTIDE SEQUENCE [LARGE SCALE GENOMIC DNA]</scope>
    <source>
        <strain evidence="6 7">ATCC 30569</strain>
    </source>
</reference>
<evidence type="ECO:0000256" key="4">
    <source>
        <dbReference type="SAM" id="MobiDB-lite"/>
    </source>
</evidence>
<dbReference type="GO" id="GO:0016020">
    <property type="term" value="C:membrane"/>
    <property type="evidence" value="ECO:0007669"/>
    <property type="project" value="InterPro"/>
</dbReference>
<feature type="domain" description="FAD-binding PCMH-type" evidence="5">
    <location>
        <begin position="87"/>
        <end position="258"/>
    </location>
</feature>
<dbReference type="Pfam" id="PF04030">
    <property type="entry name" value="ALO"/>
    <property type="match status" value="1"/>
</dbReference>
<dbReference type="InterPro" id="IPR016169">
    <property type="entry name" value="FAD-bd_PCMH_sub2"/>
</dbReference>
<dbReference type="InterPro" id="IPR016166">
    <property type="entry name" value="FAD-bd_PCMH"/>
</dbReference>
<dbReference type="PANTHER" id="PTHR43762">
    <property type="entry name" value="L-GULONOLACTONE OXIDASE"/>
    <property type="match status" value="1"/>
</dbReference>